<feature type="region of interest" description="Disordered" evidence="1">
    <location>
        <begin position="1"/>
        <end position="22"/>
    </location>
</feature>
<dbReference type="InterPro" id="IPR053036">
    <property type="entry name" value="CellCycle_DNARepair_Reg"/>
</dbReference>
<feature type="domain" description="BRCT" evidence="2">
    <location>
        <begin position="440"/>
        <end position="509"/>
    </location>
</feature>
<dbReference type="GO" id="GO:0006302">
    <property type="term" value="P:double-strand break repair"/>
    <property type="evidence" value="ECO:0007669"/>
    <property type="project" value="TreeGrafter"/>
</dbReference>
<dbReference type="SMART" id="SM00292">
    <property type="entry name" value="BRCT"/>
    <property type="match status" value="4"/>
</dbReference>
<dbReference type="AlphaFoldDB" id="A0A9W8D1L4"/>
<dbReference type="InterPro" id="IPR001357">
    <property type="entry name" value="BRCT_dom"/>
</dbReference>
<feature type="compositionally biased region" description="Acidic residues" evidence="1">
    <location>
        <begin position="548"/>
        <end position="562"/>
    </location>
</feature>
<feature type="domain" description="BRCT" evidence="2">
    <location>
        <begin position="762"/>
        <end position="823"/>
    </location>
</feature>
<evidence type="ECO:0000313" key="3">
    <source>
        <dbReference type="EMBL" id="KAJ1735608.1"/>
    </source>
</evidence>
<feature type="compositionally biased region" description="Low complexity" evidence="1">
    <location>
        <begin position="564"/>
        <end position="587"/>
    </location>
</feature>
<feature type="region of interest" description="Disordered" evidence="1">
    <location>
        <begin position="669"/>
        <end position="747"/>
    </location>
</feature>
<feature type="region of interest" description="Disordered" evidence="1">
    <location>
        <begin position="540"/>
        <end position="636"/>
    </location>
</feature>
<dbReference type="Pfam" id="PF16589">
    <property type="entry name" value="BRCT_2"/>
    <property type="match status" value="1"/>
</dbReference>
<name>A0A9W8D1L4_9FUNG</name>
<dbReference type="CDD" id="cd17744">
    <property type="entry name" value="BRCT_MDC1_rpt1"/>
    <property type="match status" value="1"/>
</dbReference>
<dbReference type="OrthoDB" id="342264at2759"/>
<dbReference type="PANTHER" id="PTHR47667:SF1">
    <property type="entry name" value="REGULATOR OF TY1 TRANSPOSITION PROTEIN 107"/>
    <property type="match status" value="1"/>
</dbReference>
<proteinExistence type="predicted"/>
<feature type="domain" description="BRCT" evidence="2">
    <location>
        <begin position="163"/>
        <end position="254"/>
    </location>
</feature>
<gene>
    <name evidence="3" type="primary">ESC4</name>
    <name evidence="3" type="ORF">LPJ61_000446</name>
</gene>
<dbReference type="Pfam" id="PF16770">
    <property type="entry name" value="RTT107_BRCT_5"/>
    <property type="match status" value="1"/>
</dbReference>
<dbReference type="GO" id="GO:0035361">
    <property type="term" value="C:Cul8-RING ubiquitin ligase complex"/>
    <property type="evidence" value="ECO:0007669"/>
    <property type="project" value="TreeGrafter"/>
</dbReference>
<protein>
    <submittedName>
        <fullName evidence="3">Regulator of Ty1 Transposition</fullName>
    </submittedName>
</protein>
<evidence type="ECO:0000313" key="4">
    <source>
        <dbReference type="Proteomes" id="UP001143981"/>
    </source>
</evidence>
<organism evidence="3 4">
    <name type="scientific">Coemansia biformis</name>
    <dbReference type="NCBI Taxonomy" id="1286918"/>
    <lineage>
        <taxon>Eukaryota</taxon>
        <taxon>Fungi</taxon>
        <taxon>Fungi incertae sedis</taxon>
        <taxon>Zoopagomycota</taxon>
        <taxon>Kickxellomycotina</taxon>
        <taxon>Kickxellomycetes</taxon>
        <taxon>Kickxellales</taxon>
        <taxon>Kickxellaceae</taxon>
        <taxon>Coemansia</taxon>
    </lineage>
</organism>
<dbReference type="PROSITE" id="PS50172">
    <property type="entry name" value="BRCT"/>
    <property type="match status" value="3"/>
</dbReference>
<dbReference type="Gene3D" id="3.40.50.10190">
    <property type="entry name" value="BRCT domain"/>
    <property type="match status" value="4"/>
</dbReference>
<dbReference type="Proteomes" id="UP001143981">
    <property type="component" value="Unassembled WGS sequence"/>
</dbReference>
<dbReference type="GO" id="GO:1990683">
    <property type="term" value="P:DNA double-strand break attachment to nuclear envelope"/>
    <property type="evidence" value="ECO:0007669"/>
    <property type="project" value="TreeGrafter"/>
</dbReference>
<dbReference type="SUPFAM" id="SSF52113">
    <property type="entry name" value="BRCT domain"/>
    <property type="match status" value="3"/>
</dbReference>
<comment type="caution">
    <text evidence="3">The sequence shown here is derived from an EMBL/GenBank/DDBJ whole genome shotgun (WGS) entry which is preliminary data.</text>
</comment>
<dbReference type="InterPro" id="IPR036420">
    <property type="entry name" value="BRCT_dom_sf"/>
</dbReference>
<reference evidence="3" key="1">
    <citation type="submission" date="2022-07" db="EMBL/GenBank/DDBJ databases">
        <title>Phylogenomic reconstructions and comparative analyses of Kickxellomycotina fungi.</title>
        <authorList>
            <person name="Reynolds N.K."/>
            <person name="Stajich J.E."/>
            <person name="Barry K."/>
            <person name="Grigoriev I.V."/>
            <person name="Crous P."/>
            <person name="Smith M.E."/>
        </authorList>
    </citation>
    <scope>NUCLEOTIDE SEQUENCE</scope>
    <source>
        <strain evidence="3">BCRC 34381</strain>
    </source>
</reference>
<dbReference type="PANTHER" id="PTHR47667">
    <property type="entry name" value="REGULATOR OF TY1 TRANSPOSITION PROTEIN 107"/>
    <property type="match status" value="1"/>
</dbReference>
<feature type="compositionally biased region" description="Basic and acidic residues" evidence="1">
    <location>
        <begin position="611"/>
        <end position="623"/>
    </location>
</feature>
<evidence type="ECO:0000256" key="1">
    <source>
        <dbReference type="SAM" id="MobiDB-lite"/>
    </source>
</evidence>
<evidence type="ECO:0000259" key="2">
    <source>
        <dbReference type="PROSITE" id="PS50172"/>
    </source>
</evidence>
<keyword evidence="4" id="KW-1185">Reference proteome</keyword>
<dbReference type="EMBL" id="JANBOI010000018">
    <property type="protein sequence ID" value="KAJ1735608.1"/>
    <property type="molecule type" value="Genomic_DNA"/>
</dbReference>
<sequence length="975" mass="104888">MTGLPPADAADGQPADGRAAAGAPARRVGISFTEAEQQTFVRRADPVFGGVVFWVNPAFGDSECERPATLRRQGGEARRLNGVLVHALPQMASHTARFYVPGSRAGSAAGGPALCATHAISPDTHFGEYAACEAAGVRVVTSRWVERSAAIGWRYVERFFSPAAEDIFSGMVVHPTHMPVSDKETLLAAVMALGGQWRERMRADVTHLVLVRDEGPKAEYAKAHPELGIAPILPHWFKDTLNLGCRVPQEPYTFPNPPLLQGLIAHPSGKEPAGAEGGTAPLAVPSAETHNGNAYELPKPATQFLNGYAVGIDTRLRYSLSEGAIARLTRRLGEAGAQVVGPASLPVSAPGQAPRELPASLVADWECVDILLCQHREGYDYSKASRLGKIVGTLVWLYQAFLAERITPPTRRLLHYPAPFAAVPKMDQMKVTVSHYTGVSRKYLQCLIIAMGAEYTPQMTRSTTHLVTASPEGRKYTTAISWNIEVVNHFWVEQCFQRWKLLSVSHPMFTYFPQLPILNSMVGDTEVSVSGLEKWVDAPHGNSIAESSDMDVLNDSDLEEGADTGKPAAKAAAGDQHDALPAGKRPPAGGGGESGDELKSVSESADEAADDGGRRQQERDGHDQAGPLALGQVRHTSRAAAMAASKTLNEMMKAANIFETEMRKERLHKYRRGGGGKRTLVLGEGEGGDDGDDEGAGGGPAAPGPSQDVRAGGGGGGNSAGVTAAARVSAKGGHKRHRPNGPAGQPAVRIMFTQVRPTPDEQEQIMEMGGEIVDSATLATHLVCKSIRRTCKLLMALACGRVTIVGRNWMEDSLERREWIPVDVLGGGAGATQYSVVDHEAEEHWKFRLDESLRRAHQKLLLEGVVVYVTPHVEPPFSTLKPMIEIAGGEAVESLPEAKLQRLLKASVRVLRSGGDSARPLPLLVVTCKEDVELWPMFRVSADRRVPLYCAEVILIGLLRQRILHSSGEFEATLA</sequence>
<accession>A0A9W8D1L4</accession>
<dbReference type="Pfam" id="PF12738">
    <property type="entry name" value="PTCB-BRCT"/>
    <property type="match status" value="2"/>
</dbReference>
<feature type="compositionally biased region" description="Acidic residues" evidence="1">
    <location>
        <begin position="686"/>
        <end position="695"/>
    </location>
</feature>
<dbReference type="GO" id="GO:0005634">
    <property type="term" value="C:nucleus"/>
    <property type="evidence" value="ECO:0007669"/>
    <property type="project" value="TreeGrafter"/>
</dbReference>
<dbReference type="CDD" id="cd18432">
    <property type="entry name" value="BRCT_PAXIP1_rpt6_like"/>
    <property type="match status" value="1"/>
</dbReference>